<proteinExistence type="predicted"/>
<dbReference type="PROSITE" id="PS51186">
    <property type="entry name" value="GNAT"/>
    <property type="match status" value="1"/>
</dbReference>
<protein>
    <submittedName>
        <fullName evidence="4">GNAT family N-acetyltransferase</fullName>
    </submittedName>
</protein>
<dbReference type="Pfam" id="PF00583">
    <property type="entry name" value="Acetyltransf_1"/>
    <property type="match status" value="1"/>
</dbReference>
<dbReference type="EMBL" id="CP023700">
    <property type="protein sequence ID" value="QEU86464.1"/>
    <property type="molecule type" value="Genomic_DNA"/>
</dbReference>
<evidence type="ECO:0000256" key="2">
    <source>
        <dbReference type="ARBA" id="ARBA00023315"/>
    </source>
</evidence>
<evidence type="ECO:0000313" key="5">
    <source>
        <dbReference type="Proteomes" id="UP000327143"/>
    </source>
</evidence>
<dbReference type="CDD" id="cd04301">
    <property type="entry name" value="NAT_SF"/>
    <property type="match status" value="1"/>
</dbReference>
<dbReference type="RefSeq" id="WP_004986440.1">
    <property type="nucleotide sequence ID" value="NZ_CP023700.1"/>
</dbReference>
<dbReference type="SUPFAM" id="SSF55729">
    <property type="entry name" value="Acyl-CoA N-acyltransferases (Nat)"/>
    <property type="match status" value="1"/>
</dbReference>
<dbReference type="InterPro" id="IPR016181">
    <property type="entry name" value="Acyl_CoA_acyltransferase"/>
</dbReference>
<reference evidence="4 5" key="1">
    <citation type="submission" date="2017-09" db="EMBL/GenBank/DDBJ databases">
        <authorList>
            <person name="Lee N."/>
            <person name="Cho B.-K."/>
        </authorList>
    </citation>
    <scope>NUCLEOTIDE SEQUENCE [LARGE SCALE GENOMIC DNA]</scope>
    <source>
        <strain evidence="4 5">ATCC 39115</strain>
    </source>
</reference>
<organism evidence="4 5">
    <name type="scientific">Streptomyces viridosporus T7A</name>
    <dbReference type="NCBI Taxonomy" id="665577"/>
    <lineage>
        <taxon>Bacteria</taxon>
        <taxon>Bacillati</taxon>
        <taxon>Actinomycetota</taxon>
        <taxon>Actinomycetes</taxon>
        <taxon>Kitasatosporales</taxon>
        <taxon>Streptomycetaceae</taxon>
        <taxon>Streptomyces</taxon>
    </lineage>
</organism>
<accession>A0ABX6AHL0</accession>
<keyword evidence="5" id="KW-1185">Reference proteome</keyword>
<evidence type="ECO:0000256" key="1">
    <source>
        <dbReference type="ARBA" id="ARBA00022679"/>
    </source>
</evidence>
<dbReference type="InterPro" id="IPR000182">
    <property type="entry name" value="GNAT_dom"/>
</dbReference>
<feature type="domain" description="N-acetyltransferase" evidence="3">
    <location>
        <begin position="1"/>
        <end position="150"/>
    </location>
</feature>
<dbReference type="InterPro" id="IPR050832">
    <property type="entry name" value="Bact_Acetyltransf"/>
</dbReference>
<dbReference type="PANTHER" id="PTHR43877">
    <property type="entry name" value="AMINOALKYLPHOSPHONATE N-ACETYLTRANSFERASE-RELATED-RELATED"/>
    <property type="match status" value="1"/>
</dbReference>
<sequence>MLIRAARPEEAEALSRLALRSKAHWGYDEAFLDRCREELTLRPGEVVRRRTAVAEDRGRVVGFVTVEGGPPEGELGMLFVDPPAIGGGVGRLLFEHALAVARALGLERLRLEADPNAEPFYRAMGATRVGLVPSGAAAGRSLPLMTVEVERHR</sequence>
<dbReference type="Proteomes" id="UP000327143">
    <property type="component" value="Chromosome"/>
</dbReference>
<evidence type="ECO:0000313" key="4">
    <source>
        <dbReference type="EMBL" id="QEU86464.1"/>
    </source>
</evidence>
<keyword evidence="1" id="KW-0808">Transferase</keyword>
<evidence type="ECO:0000259" key="3">
    <source>
        <dbReference type="PROSITE" id="PS51186"/>
    </source>
</evidence>
<dbReference type="Gene3D" id="3.40.630.30">
    <property type="match status" value="1"/>
</dbReference>
<keyword evidence="2" id="KW-0012">Acyltransferase</keyword>
<gene>
    <name evidence="4" type="ORF">CP969_18525</name>
</gene>
<name>A0ABX6AHL0_STRVD</name>